<keyword evidence="1" id="KW-0472">Membrane</keyword>
<gene>
    <name evidence="2" type="ORF">CAC42_746</name>
</gene>
<proteinExistence type="predicted"/>
<protein>
    <submittedName>
        <fullName evidence="2">Uncharacterized protein</fullName>
    </submittedName>
</protein>
<sequence length="90" mass="10029">MFATALRTSIPNVASPASTLRITKTQQFYLVLSAVAAPSAILFGAPRWAPRFGDRADRFFERMAERMERMPKFKKLGIRVPIRGMGSVGI</sequence>
<accession>A0A2K1QK45</accession>
<dbReference type="AlphaFoldDB" id="A0A2K1QK45"/>
<dbReference type="InParanoid" id="A0A2K1QK45"/>
<keyword evidence="3" id="KW-1185">Reference proteome</keyword>
<organism evidence="2 3">
    <name type="scientific">Sphaceloma murrayae</name>
    <dbReference type="NCBI Taxonomy" id="2082308"/>
    <lineage>
        <taxon>Eukaryota</taxon>
        <taxon>Fungi</taxon>
        <taxon>Dikarya</taxon>
        <taxon>Ascomycota</taxon>
        <taxon>Pezizomycotina</taxon>
        <taxon>Dothideomycetes</taxon>
        <taxon>Dothideomycetidae</taxon>
        <taxon>Myriangiales</taxon>
        <taxon>Elsinoaceae</taxon>
        <taxon>Sphaceloma</taxon>
    </lineage>
</organism>
<dbReference type="EMBL" id="NKHZ01000070">
    <property type="protein sequence ID" value="PNS15487.1"/>
    <property type="molecule type" value="Genomic_DNA"/>
</dbReference>
<keyword evidence="1" id="KW-0812">Transmembrane</keyword>
<comment type="caution">
    <text evidence="2">The sequence shown here is derived from an EMBL/GenBank/DDBJ whole genome shotgun (WGS) entry which is preliminary data.</text>
</comment>
<feature type="transmembrane region" description="Helical" evidence="1">
    <location>
        <begin position="28"/>
        <end position="49"/>
    </location>
</feature>
<evidence type="ECO:0000313" key="2">
    <source>
        <dbReference type="EMBL" id="PNS15487.1"/>
    </source>
</evidence>
<evidence type="ECO:0000256" key="1">
    <source>
        <dbReference type="SAM" id="Phobius"/>
    </source>
</evidence>
<dbReference type="OrthoDB" id="3937093at2759"/>
<name>A0A2K1QK45_9PEZI</name>
<evidence type="ECO:0000313" key="3">
    <source>
        <dbReference type="Proteomes" id="UP000243797"/>
    </source>
</evidence>
<dbReference type="Proteomes" id="UP000243797">
    <property type="component" value="Unassembled WGS sequence"/>
</dbReference>
<keyword evidence="1" id="KW-1133">Transmembrane helix</keyword>
<reference evidence="2 3" key="1">
    <citation type="submission" date="2017-06" db="EMBL/GenBank/DDBJ databases">
        <title>Draft genome sequence of a variant of Elsinoe murrayae.</title>
        <authorList>
            <person name="Cheng Q."/>
        </authorList>
    </citation>
    <scope>NUCLEOTIDE SEQUENCE [LARGE SCALE GENOMIC DNA]</scope>
    <source>
        <strain evidence="2 3">CQ-2017a</strain>
    </source>
</reference>